<evidence type="ECO:0000313" key="2">
    <source>
        <dbReference type="Proteomes" id="UP001601303"/>
    </source>
</evidence>
<dbReference type="RefSeq" id="WP_388101876.1">
    <property type="nucleotide sequence ID" value="NZ_JBIAHM010000001.1"/>
</dbReference>
<organism evidence="1 2">
    <name type="scientific">Streptomyces hokutonensis</name>
    <dbReference type="NCBI Taxonomy" id="1306990"/>
    <lineage>
        <taxon>Bacteria</taxon>
        <taxon>Bacillati</taxon>
        <taxon>Actinomycetota</taxon>
        <taxon>Actinomycetes</taxon>
        <taxon>Kitasatosporales</taxon>
        <taxon>Streptomycetaceae</taxon>
        <taxon>Streptomyces</taxon>
    </lineage>
</organism>
<dbReference type="Proteomes" id="UP001601303">
    <property type="component" value="Unassembled WGS sequence"/>
</dbReference>
<comment type="caution">
    <text evidence="1">The sequence shown here is derived from an EMBL/GenBank/DDBJ whole genome shotgun (WGS) entry which is preliminary data.</text>
</comment>
<reference evidence="1 2" key="1">
    <citation type="submission" date="2024-10" db="EMBL/GenBank/DDBJ databases">
        <title>The Natural Products Discovery Center: Release of the First 8490 Sequenced Strains for Exploring Actinobacteria Biosynthetic Diversity.</title>
        <authorList>
            <person name="Kalkreuter E."/>
            <person name="Kautsar S.A."/>
            <person name="Yang D."/>
            <person name="Bader C.D."/>
            <person name="Teijaro C.N."/>
            <person name="Fluegel L."/>
            <person name="Davis C.M."/>
            <person name="Simpson J.R."/>
            <person name="Lauterbach L."/>
            <person name="Steele A.D."/>
            <person name="Gui C."/>
            <person name="Meng S."/>
            <person name="Li G."/>
            <person name="Viehrig K."/>
            <person name="Ye F."/>
            <person name="Su P."/>
            <person name="Kiefer A.F."/>
            <person name="Nichols A."/>
            <person name="Cepeda A.J."/>
            <person name="Yan W."/>
            <person name="Fan B."/>
            <person name="Jiang Y."/>
            <person name="Adhikari A."/>
            <person name="Zheng C.-J."/>
            <person name="Schuster L."/>
            <person name="Cowan T.M."/>
            <person name="Smanski M.J."/>
            <person name="Chevrette M.G."/>
            <person name="De Carvalho L.P.S."/>
            <person name="Shen B."/>
        </authorList>
    </citation>
    <scope>NUCLEOTIDE SEQUENCE [LARGE SCALE GENOMIC DNA]</scope>
    <source>
        <strain evidence="1 2">NPDC006488</strain>
    </source>
</reference>
<protein>
    <submittedName>
        <fullName evidence="1">Uncharacterized protein</fullName>
    </submittedName>
</protein>
<evidence type="ECO:0000313" key="1">
    <source>
        <dbReference type="EMBL" id="MFE9597330.1"/>
    </source>
</evidence>
<name>A0ABW6LTU1_9ACTN</name>
<proteinExistence type="predicted"/>
<accession>A0ABW6LTU1</accession>
<gene>
    <name evidence="1" type="ORF">ACFYNQ_01985</name>
</gene>
<keyword evidence="2" id="KW-1185">Reference proteome</keyword>
<dbReference type="EMBL" id="JBIAHM010000001">
    <property type="protein sequence ID" value="MFE9597330.1"/>
    <property type="molecule type" value="Genomic_DNA"/>
</dbReference>
<sequence>MDGITCVAAVTRSPETAFAEIRHEAVRLLPGVRLRQRLFWRYTLVWRAAKTGPRRSGAGR</sequence>